<dbReference type="RefSeq" id="WP_156227472.1">
    <property type="nucleotide sequence ID" value="NZ_CP046415.1"/>
</dbReference>
<evidence type="ECO:0000256" key="5">
    <source>
        <dbReference type="ARBA" id="ARBA00047471"/>
    </source>
</evidence>
<feature type="domain" description="Glycosyltransferase subfamily 4-like N-terminal" evidence="8">
    <location>
        <begin position="35"/>
        <end position="231"/>
    </location>
</feature>
<organism evidence="9 10">
    <name type="scientific">Guyparkeria halophila</name>
    <dbReference type="NCBI Taxonomy" id="47960"/>
    <lineage>
        <taxon>Bacteria</taxon>
        <taxon>Pseudomonadati</taxon>
        <taxon>Pseudomonadota</taxon>
        <taxon>Gammaproteobacteria</taxon>
        <taxon>Chromatiales</taxon>
        <taxon>Thioalkalibacteraceae</taxon>
        <taxon>Guyparkeria</taxon>
    </lineage>
</organism>
<protein>
    <recommendedName>
        <fullName evidence="2">sucrose-phosphate synthase</fullName>
        <ecNumber evidence="2">2.4.1.14</ecNumber>
    </recommendedName>
</protein>
<dbReference type="PANTHER" id="PTHR46039">
    <property type="entry name" value="SUCROSE-PHOSPHATE SYNTHASE 3-RELATED"/>
    <property type="match status" value="1"/>
</dbReference>
<evidence type="ECO:0000259" key="7">
    <source>
        <dbReference type="Pfam" id="PF05116"/>
    </source>
</evidence>
<dbReference type="NCBIfam" id="TIGR02472">
    <property type="entry name" value="sucr_P_syn_N"/>
    <property type="match status" value="1"/>
</dbReference>
<keyword evidence="3" id="KW-0328">Glycosyltransferase</keyword>
<gene>
    <name evidence="9" type="ORF">GM160_01005</name>
</gene>
<dbReference type="AlphaFoldDB" id="A0A6I6D130"/>
<evidence type="ECO:0000256" key="3">
    <source>
        <dbReference type="ARBA" id="ARBA00022676"/>
    </source>
</evidence>
<dbReference type="Gene3D" id="3.40.50.2000">
    <property type="entry name" value="Glycogen Phosphorylase B"/>
    <property type="match status" value="2"/>
</dbReference>
<accession>A0A6I6D130</accession>
<dbReference type="InterPro" id="IPR036412">
    <property type="entry name" value="HAD-like_sf"/>
</dbReference>
<dbReference type="EC" id="2.4.1.14" evidence="2"/>
<keyword evidence="4 9" id="KW-0808">Transferase</keyword>
<evidence type="ECO:0000313" key="9">
    <source>
        <dbReference type="EMBL" id="QGT77573.1"/>
    </source>
</evidence>
<evidence type="ECO:0000259" key="8">
    <source>
        <dbReference type="Pfam" id="PF13439"/>
    </source>
</evidence>
<dbReference type="PANTHER" id="PTHR46039:SF5">
    <property type="entry name" value="SUCROSE-PHOSPHATE SYNTHASE 3-RELATED"/>
    <property type="match status" value="1"/>
</dbReference>
<dbReference type="SUPFAM" id="SSF53756">
    <property type="entry name" value="UDP-Glycosyltransferase/glycogen phosphorylase"/>
    <property type="match status" value="1"/>
</dbReference>
<dbReference type="KEGG" id="ghl:GM160_01005"/>
<feature type="domain" description="Sucrose phosphatase-like" evidence="7">
    <location>
        <begin position="466"/>
        <end position="709"/>
    </location>
</feature>
<sequence length="727" mass="80042">MTKTGGRDGLYICLVSVHGLIRGENLELGRDADTGGQTLYVVELARALARRPEVARVDLFTRRVVDPRVDADYAQPEEDLGDNAHIIRIDAGPEEYLPKERLWDYLNCFVDGALAHIDQLGVTPALIHSHYADAGYVGVRLAHHLGVPLAHTGHSLGRVKRRRLLARGESSATIESTYAMSTRIRAEEEVLLAADLVVVSTGQEIEEQYGLYDWADPEKMTVIPPGVNLERFTPPPEQFAPPICDELKRFLREPERPMVLALSRPDERKNIATLIEAFGAHPELRQQANLVVIAGNRDDIRDMDAGPRKVLTDILLLIDYHDLYGVAAYPRHHQSDDVPDLYRLVTRSGGVFINPALTEPFGLTLIEAAAAGAPILATEDGGPRDIIAACENGELIDPLDAEGIGERIAALLGDRERWRRYSENGVRRVRECYSWDAHVESYLERVVGLFEGEARAVRPSLPDHVLTQVDRALVVELAALGDSTDAAMRRRLVETLRAHRRQAGFAVVSDRPRREVLAALKELGVPTPDVLITRGGTQIHYGPRLSRDEGWSRHIGYAWQPDRVYNLLAQTPGVELRSRAVQGVHAVHAFIADTDAFPGFEALENQLHQLDIHANLVRLSRNELLAMPVRASKGFALRYFATQWGIALDHLLVAGGVATDEDMLRGNPLGAVVTADGAQELPGLTDLDRVIFTRAQGPGGVLEAIEHYDFFGACALPAESPSDGVAS</sequence>
<dbReference type="InterPro" id="IPR023214">
    <property type="entry name" value="HAD_sf"/>
</dbReference>
<evidence type="ECO:0000313" key="10">
    <source>
        <dbReference type="Proteomes" id="UP000427716"/>
    </source>
</evidence>
<evidence type="ECO:0000256" key="4">
    <source>
        <dbReference type="ARBA" id="ARBA00022679"/>
    </source>
</evidence>
<evidence type="ECO:0000256" key="2">
    <source>
        <dbReference type="ARBA" id="ARBA00012536"/>
    </source>
</evidence>
<dbReference type="InterPro" id="IPR006380">
    <property type="entry name" value="SPP-like_dom"/>
</dbReference>
<comment type="catalytic activity">
    <reaction evidence="5">
        <text>beta-D-fructose 6-phosphate + UDP-alpha-D-glucose = sucrose 6(F)-phosphate + UDP + H(+)</text>
        <dbReference type="Rhea" id="RHEA:22172"/>
        <dbReference type="ChEBI" id="CHEBI:15378"/>
        <dbReference type="ChEBI" id="CHEBI:57634"/>
        <dbReference type="ChEBI" id="CHEBI:57723"/>
        <dbReference type="ChEBI" id="CHEBI:58223"/>
        <dbReference type="ChEBI" id="CHEBI:58885"/>
        <dbReference type="EC" id="2.4.1.14"/>
    </reaction>
</comment>
<proteinExistence type="inferred from homology"/>
<dbReference type="InterPro" id="IPR001296">
    <property type="entry name" value="Glyco_trans_1"/>
</dbReference>
<evidence type="ECO:0000256" key="1">
    <source>
        <dbReference type="ARBA" id="ARBA00006530"/>
    </source>
</evidence>
<evidence type="ECO:0000259" key="6">
    <source>
        <dbReference type="Pfam" id="PF00534"/>
    </source>
</evidence>
<dbReference type="EMBL" id="CP046415">
    <property type="protein sequence ID" value="QGT77573.1"/>
    <property type="molecule type" value="Genomic_DNA"/>
</dbReference>
<dbReference type="Pfam" id="PF13439">
    <property type="entry name" value="Glyco_transf_4"/>
    <property type="match status" value="1"/>
</dbReference>
<feature type="domain" description="Glycosyl transferase family 1" evidence="6">
    <location>
        <begin position="252"/>
        <end position="425"/>
    </location>
</feature>
<dbReference type="InterPro" id="IPR044161">
    <property type="entry name" value="SPS"/>
</dbReference>
<dbReference type="Proteomes" id="UP000427716">
    <property type="component" value="Chromosome"/>
</dbReference>
<comment type="similarity">
    <text evidence="1">Belongs to the glycosyltransferase 1 family.</text>
</comment>
<dbReference type="SUPFAM" id="SSF56784">
    <property type="entry name" value="HAD-like"/>
    <property type="match status" value="1"/>
</dbReference>
<name>A0A6I6D130_9GAMM</name>
<dbReference type="Pfam" id="PF00534">
    <property type="entry name" value="Glycos_transf_1"/>
    <property type="match status" value="1"/>
</dbReference>
<keyword evidence="10" id="KW-1185">Reference proteome</keyword>
<dbReference type="Gene3D" id="3.40.50.1000">
    <property type="entry name" value="HAD superfamily/HAD-like"/>
    <property type="match status" value="1"/>
</dbReference>
<dbReference type="InterPro" id="IPR012822">
    <property type="entry name" value="SucroseP_synth_GlycoTrfase_dom"/>
</dbReference>
<dbReference type="InterPro" id="IPR028098">
    <property type="entry name" value="Glyco_trans_4-like_N"/>
</dbReference>
<reference evidence="9 10" key="1">
    <citation type="submission" date="2019-11" db="EMBL/GenBank/DDBJ databases">
        <authorList>
            <person name="Zhang J."/>
            <person name="Sun C."/>
        </authorList>
    </citation>
    <scope>NUCLEOTIDE SEQUENCE [LARGE SCALE GENOMIC DNA]</scope>
    <source>
        <strain evidence="10">sp2</strain>
    </source>
</reference>
<dbReference type="GO" id="GO:0046524">
    <property type="term" value="F:sucrose-phosphate synthase activity"/>
    <property type="evidence" value="ECO:0007669"/>
    <property type="project" value="UniProtKB-EC"/>
</dbReference>
<dbReference type="Gene3D" id="3.90.1070.10">
    <property type="match status" value="1"/>
</dbReference>
<dbReference type="Pfam" id="PF05116">
    <property type="entry name" value="S6PP"/>
    <property type="match status" value="1"/>
</dbReference>